<name>A0ABD5JT10_9ACTN</name>
<sequence length="74" mass="8217">MTDKPTFLPEHLALLADLNAAQYLTDGLLSGKEDVPAIALNKITEPLPYDGESRAELDPVRALVEDAMYQFRED</sequence>
<evidence type="ECO:0000313" key="2">
    <source>
        <dbReference type="Proteomes" id="UP001354649"/>
    </source>
</evidence>
<dbReference type="Proteomes" id="UP001354649">
    <property type="component" value="Unassembled WGS sequence"/>
</dbReference>
<dbReference type="AlphaFoldDB" id="A0ABD5JT10"/>
<protein>
    <submittedName>
        <fullName evidence="1">Uncharacterized protein</fullName>
    </submittedName>
</protein>
<accession>A0ABD5JT10</accession>
<evidence type="ECO:0000313" key="1">
    <source>
        <dbReference type="EMBL" id="MEE4590229.1"/>
    </source>
</evidence>
<comment type="caution">
    <text evidence="1">The sequence shown here is derived from an EMBL/GenBank/DDBJ whole genome shotgun (WGS) entry which is preliminary data.</text>
</comment>
<gene>
    <name evidence="1" type="ORF">V2K49_46045</name>
</gene>
<proteinExistence type="predicted"/>
<feature type="non-terminal residue" evidence="1">
    <location>
        <position position="74"/>
    </location>
</feature>
<dbReference type="EMBL" id="JAZBJQ010000125">
    <property type="protein sequence ID" value="MEE4590229.1"/>
    <property type="molecule type" value="Genomic_DNA"/>
</dbReference>
<reference evidence="1 2" key="1">
    <citation type="submission" date="2023-11" db="EMBL/GenBank/DDBJ databases">
        <title>30 novel species of actinomycetes from the DSMZ collection.</title>
        <authorList>
            <person name="Nouioui I."/>
        </authorList>
    </citation>
    <scope>NUCLEOTIDE SEQUENCE [LARGE SCALE GENOMIC DNA]</scope>
    <source>
        <strain evidence="1 2">DSM 41602</strain>
    </source>
</reference>
<organism evidence="1 2">
    <name type="scientific">Streptomyces antimycoticus</name>
    <dbReference type="NCBI Taxonomy" id="68175"/>
    <lineage>
        <taxon>Bacteria</taxon>
        <taxon>Bacillati</taxon>
        <taxon>Actinomycetota</taxon>
        <taxon>Actinomycetes</taxon>
        <taxon>Kitasatosporales</taxon>
        <taxon>Streptomycetaceae</taxon>
        <taxon>Streptomyces</taxon>
        <taxon>Streptomyces violaceusniger group</taxon>
    </lineage>
</organism>